<comment type="caution">
    <text evidence="2">The sequence shown here is derived from an EMBL/GenBank/DDBJ whole genome shotgun (WGS) entry which is preliminary data.</text>
</comment>
<name>A0ABV7K9G7_9HYPH</name>
<feature type="compositionally biased region" description="Acidic residues" evidence="1">
    <location>
        <begin position="97"/>
        <end position="107"/>
    </location>
</feature>
<proteinExistence type="predicted"/>
<evidence type="ECO:0000256" key="1">
    <source>
        <dbReference type="SAM" id="MobiDB-lite"/>
    </source>
</evidence>
<feature type="region of interest" description="Disordered" evidence="1">
    <location>
        <begin position="71"/>
        <end position="107"/>
    </location>
</feature>
<keyword evidence="3" id="KW-1185">Reference proteome</keyword>
<dbReference type="Proteomes" id="UP001595583">
    <property type="component" value="Unassembled WGS sequence"/>
</dbReference>
<evidence type="ECO:0000313" key="2">
    <source>
        <dbReference type="EMBL" id="MFC3206979.1"/>
    </source>
</evidence>
<organism evidence="2 3">
    <name type="scientific">Aquamicrobium soli</name>
    <dbReference type="NCBI Taxonomy" id="1811518"/>
    <lineage>
        <taxon>Bacteria</taxon>
        <taxon>Pseudomonadati</taxon>
        <taxon>Pseudomonadota</taxon>
        <taxon>Alphaproteobacteria</taxon>
        <taxon>Hyphomicrobiales</taxon>
        <taxon>Phyllobacteriaceae</taxon>
        <taxon>Aquamicrobium</taxon>
    </lineage>
</organism>
<protein>
    <submittedName>
        <fullName evidence="2">Uncharacterized protein</fullName>
    </submittedName>
</protein>
<evidence type="ECO:0000313" key="3">
    <source>
        <dbReference type="Proteomes" id="UP001595583"/>
    </source>
</evidence>
<accession>A0ABV7K9G7</accession>
<sequence length="107" mass="12404">MLTNSHDFVRPSGDEERAWLESLVREDFARHQVDETFDDMKRRMPFSREDQGLYREWMALAAVRAEALTATASRPHALPGQEKHRLGQEHDQHDMAEDADVDESDLP</sequence>
<feature type="compositionally biased region" description="Basic and acidic residues" evidence="1">
    <location>
        <begin position="81"/>
        <end position="96"/>
    </location>
</feature>
<dbReference type="RefSeq" id="WP_378220773.1">
    <property type="nucleotide sequence ID" value="NZ_JBHRTK010000012.1"/>
</dbReference>
<dbReference type="EMBL" id="JBHRTK010000012">
    <property type="protein sequence ID" value="MFC3206979.1"/>
    <property type="molecule type" value="Genomic_DNA"/>
</dbReference>
<gene>
    <name evidence="2" type="ORF">ACFOHJ_12205</name>
</gene>
<reference evidence="3" key="1">
    <citation type="journal article" date="2019" name="Int. J. Syst. Evol. Microbiol.">
        <title>The Global Catalogue of Microorganisms (GCM) 10K type strain sequencing project: providing services to taxonomists for standard genome sequencing and annotation.</title>
        <authorList>
            <consortium name="The Broad Institute Genomics Platform"/>
            <consortium name="The Broad Institute Genome Sequencing Center for Infectious Disease"/>
            <person name="Wu L."/>
            <person name="Ma J."/>
        </authorList>
    </citation>
    <scope>NUCLEOTIDE SEQUENCE [LARGE SCALE GENOMIC DNA]</scope>
    <source>
        <strain evidence="3">KCTC 52165</strain>
    </source>
</reference>